<sequence length="225" mass="25486">MISTLKNRHLGETCVVVCNGPSLNQTDFTLIREFTCIGLNKIFLGFRKFRFYPKYYVAVNEKVLRQSEAEIKKLNCVKFLSNRCPELFSGNALTHILNTSKPHARFCKDLNLGCEEGWTVTYAALQVAYYLGFRKVIIVGMDHRFTYTGKPNESAIMKGDDINHFAPSYFGGGQEWDNPDLLNSEESYRIARQVFEADGRIIIDATVDGACDIFEKLDLASALKV</sequence>
<name>A0ABV9LYW1_9ALTE</name>
<dbReference type="EMBL" id="JBHSGU010000005">
    <property type="protein sequence ID" value="MFC4701015.1"/>
    <property type="molecule type" value="Genomic_DNA"/>
</dbReference>
<feature type="domain" description="6-hydroxymethylpterin diphosphokinase MptE-like" evidence="1">
    <location>
        <begin position="4"/>
        <end position="147"/>
    </location>
</feature>
<dbReference type="Pfam" id="PF01973">
    <property type="entry name" value="MptE-like"/>
    <property type="match status" value="1"/>
</dbReference>
<comment type="caution">
    <text evidence="2">The sequence shown here is derived from an EMBL/GenBank/DDBJ whole genome shotgun (WGS) entry which is preliminary data.</text>
</comment>
<evidence type="ECO:0000313" key="2">
    <source>
        <dbReference type="EMBL" id="MFC4701015.1"/>
    </source>
</evidence>
<reference evidence="3" key="1">
    <citation type="journal article" date="2019" name="Int. J. Syst. Evol. Microbiol.">
        <title>The Global Catalogue of Microorganisms (GCM) 10K type strain sequencing project: providing services to taxonomists for standard genome sequencing and annotation.</title>
        <authorList>
            <consortium name="The Broad Institute Genomics Platform"/>
            <consortium name="The Broad Institute Genome Sequencing Center for Infectious Disease"/>
            <person name="Wu L."/>
            <person name="Ma J."/>
        </authorList>
    </citation>
    <scope>NUCLEOTIDE SEQUENCE [LARGE SCALE GENOMIC DNA]</scope>
    <source>
        <strain evidence="3">KACC 12507</strain>
    </source>
</reference>
<dbReference type="Proteomes" id="UP001595897">
    <property type="component" value="Unassembled WGS sequence"/>
</dbReference>
<evidence type="ECO:0000313" key="3">
    <source>
        <dbReference type="Proteomes" id="UP001595897"/>
    </source>
</evidence>
<protein>
    <submittedName>
        <fullName evidence="2">6-hydroxymethylpterin diphosphokinase MptE-like protein</fullName>
    </submittedName>
</protein>
<gene>
    <name evidence="2" type="ORF">ACFO4O_12650</name>
</gene>
<dbReference type="RefSeq" id="WP_382409080.1">
    <property type="nucleotide sequence ID" value="NZ_JBHSGU010000005.1"/>
</dbReference>
<accession>A0ABV9LYW1</accession>
<keyword evidence="3" id="KW-1185">Reference proteome</keyword>
<organism evidence="2 3">
    <name type="scientific">Glaciecola siphonariae</name>
    <dbReference type="NCBI Taxonomy" id="521012"/>
    <lineage>
        <taxon>Bacteria</taxon>
        <taxon>Pseudomonadati</taxon>
        <taxon>Pseudomonadota</taxon>
        <taxon>Gammaproteobacteria</taxon>
        <taxon>Alteromonadales</taxon>
        <taxon>Alteromonadaceae</taxon>
        <taxon>Glaciecola</taxon>
    </lineage>
</organism>
<proteinExistence type="predicted"/>
<dbReference type="Gene3D" id="3.90.1480.10">
    <property type="entry name" value="Alpha-2,3-sialyltransferase"/>
    <property type="match status" value="1"/>
</dbReference>
<dbReference type="InterPro" id="IPR002826">
    <property type="entry name" value="MptE-like"/>
</dbReference>
<evidence type="ECO:0000259" key="1">
    <source>
        <dbReference type="Pfam" id="PF01973"/>
    </source>
</evidence>